<dbReference type="InterPro" id="IPR001878">
    <property type="entry name" value="Znf_CCHC"/>
</dbReference>
<dbReference type="PROSITE" id="PS50158">
    <property type="entry name" value="ZF_CCHC"/>
    <property type="match status" value="1"/>
</dbReference>
<organism evidence="4">
    <name type="scientific">Populus alba</name>
    <name type="common">White poplar</name>
    <dbReference type="NCBI Taxonomy" id="43335"/>
    <lineage>
        <taxon>Eukaryota</taxon>
        <taxon>Viridiplantae</taxon>
        <taxon>Streptophyta</taxon>
        <taxon>Embryophyta</taxon>
        <taxon>Tracheophyta</taxon>
        <taxon>Spermatophyta</taxon>
        <taxon>Magnoliopsida</taxon>
        <taxon>eudicotyledons</taxon>
        <taxon>Gunneridae</taxon>
        <taxon>Pentapetalae</taxon>
        <taxon>rosids</taxon>
        <taxon>fabids</taxon>
        <taxon>Malpighiales</taxon>
        <taxon>Salicaceae</taxon>
        <taxon>Saliceae</taxon>
        <taxon>Populus</taxon>
    </lineage>
</organism>
<sequence>MARDMREIIRLVAIVLTAYIASNGCVVNGRSIHSEDVELEKELVAINKPSIKTIARLCFYVFRTEYGDIYDCVDVNKKPAFDHPLLKDHKAKKRPSLAMEKILRASRKDASLLETNPTKIGLEEGCPAGSVPLRRATKEDLRRAKFSFKRLSSFEPINPGQGYDFAGIVTTPPANVLFKGIAARISVYQPPVSSQQSSTALIQLQTQTETKVGSIQVGWTIDPELYGDSRARLFTKWSEEHDGTVDGCYNTLCSGFVVTNPNIPIDTAFNDVSIAQRSQVFQWMMVTLDPLSQDWWLSMQDDNIRLGYWPRELFSLSGFSVGGGSSDKESEADQIILHAPTTSREEKIKNAKALSLIQGALTDDLFPRIRNEKTAKGAWDILSREFRGDKKVRAVKLQAVRVDFEYLRMVENKSLDGYLAKFFATVNNLKSLGEDVSENRIVQKLLMSLSRRYKSIVSIIEETRDLDVLRAEEVIASVKVYDKREDLHDERDKLIRTEKAFSSVKIGSNQAYNSHKGFQAGGSSQMSIKPQCQVCQKQHFGLCRHKGKPRCGRCNRFGHITKDCESQNHKQLANYAKEGVITGTMFYACHAASLQDKKIWFVDSACSNHMTSQESELINIDRSVTCKVKMGSGDLVQATGKGTLVVETQHGKRYIKEVLLVPGLDENLLSVGQMMEHGYYILFGGNKAVIFDDESLNNVIAILIMGGNRCFPLSLETITPAARKASVTEDS</sequence>
<keyword evidence="1" id="KW-0862">Zinc</keyword>
<evidence type="ECO:0000313" key="4">
    <source>
        <dbReference type="EMBL" id="TKR97043.1"/>
    </source>
</evidence>
<feature type="domain" description="CCHC-type" evidence="2">
    <location>
        <begin position="550"/>
        <end position="566"/>
    </location>
</feature>
<dbReference type="PANTHER" id="PTHR31589:SF110">
    <property type="entry name" value="PROTEIN, PUTATIVE (DUF239)-RELATED"/>
    <property type="match status" value="1"/>
</dbReference>
<gene>
    <name evidence="4" type="ORF">D5086_0000216910</name>
</gene>
<dbReference type="InterPro" id="IPR054722">
    <property type="entry name" value="PolX-like_BBD"/>
</dbReference>
<protein>
    <submittedName>
        <fullName evidence="4">Uncharacterized protein</fullName>
    </submittedName>
</protein>
<dbReference type="Gene3D" id="3.90.1320.10">
    <property type="entry name" value="Outer-capsid protein sigma 3, large lobe"/>
    <property type="match status" value="1"/>
</dbReference>
<dbReference type="Pfam" id="PF22936">
    <property type="entry name" value="Pol_BBD"/>
    <property type="match status" value="1"/>
</dbReference>
<dbReference type="Pfam" id="PF14223">
    <property type="entry name" value="Retrotran_gag_2"/>
    <property type="match status" value="1"/>
</dbReference>
<dbReference type="PANTHER" id="PTHR31589">
    <property type="entry name" value="PROTEIN, PUTATIVE (DUF239)-RELATED-RELATED"/>
    <property type="match status" value="1"/>
</dbReference>
<dbReference type="GO" id="GO:0003676">
    <property type="term" value="F:nucleic acid binding"/>
    <property type="evidence" value="ECO:0007669"/>
    <property type="project" value="InterPro"/>
</dbReference>
<dbReference type="PROSITE" id="PS52045">
    <property type="entry name" value="NEPROSIN_PEP_CD"/>
    <property type="match status" value="1"/>
</dbReference>
<dbReference type="InterPro" id="IPR025521">
    <property type="entry name" value="Neprosin_propep"/>
</dbReference>
<reference evidence="4" key="1">
    <citation type="submission" date="2018-10" db="EMBL/GenBank/DDBJ databases">
        <title>Population genomic analysis revealed the cold adaptation of white poplar.</title>
        <authorList>
            <person name="Liu Y.-J."/>
        </authorList>
    </citation>
    <scope>NUCLEOTIDE SEQUENCE [LARGE SCALE GENOMIC DNA]</scope>
    <source>
        <strain evidence="4">PAL-ZL1</strain>
    </source>
</reference>
<dbReference type="InterPro" id="IPR004314">
    <property type="entry name" value="Neprosin"/>
</dbReference>
<name>A0A4U5PKU2_POPAL</name>
<dbReference type="InterPro" id="IPR053168">
    <property type="entry name" value="Glutamic_endopeptidase"/>
</dbReference>
<dbReference type="AlphaFoldDB" id="A0A4U5PKU2"/>
<evidence type="ECO:0000259" key="2">
    <source>
        <dbReference type="PROSITE" id="PS50158"/>
    </source>
</evidence>
<feature type="domain" description="Neprosin PEP catalytic" evidence="3">
    <location>
        <begin position="158"/>
        <end position="315"/>
    </location>
</feature>
<keyword evidence="1" id="KW-0863">Zinc-finger</keyword>
<comment type="caution">
    <text evidence="4">The sequence shown here is derived from an EMBL/GenBank/DDBJ whole genome shotgun (WGS) entry which is preliminary data.</text>
</comment>
<dbReference type="Pfam" id="PF03080">
    <property type="entry name" value="Neprosin"/>
    <property type="match status" value="1"/>
</dbReference>
<evidence type="ECO:0000256" key="1">
    <source>
        <dbReference type="PROSITE-ProRule" id="PRU00047"/>
    </source>
</evidence>
<proteinExistence type="predicted"/>
<dbReference type="GO" id="GO:0008270">
    <property type="term" value="F:zinc ion binding"/>
    <property type="evidence" value="ECO:0007669"/>
    <property type="project" value="UniProtKB-KW"/>
</dbReference>
<keyword evidence="1" id="KW-0479">Metal-binding</keyword>
<dbReference type="Pfam" id="PF14365">
    <property type="entry name" value="Neprosin_AP"/>
    <property type="match status" value="1"/>
</dbReference>
<evidence type="ECO:0000259" key="3">
    <source>
        <dbReference type="PROSITE" id="PS52045"/>
    </source>
</evidence>
<dbReference type="STRING" id="43335.A0A4U5PKU2"/>
<accession>A0A4U5PKU2</accession>
<dbReference type="EMBL" id="RCHU01000742">
    <property type="protein sequence ID" value="TKR97043.1"/>
    <property type="molecule type" value="Genomic_DNA"/>
</dbReference>